<dbReference type="InterPro" id="IPR002109">
    <property type="entry name" value="Glutaredoxin"/>
</dbReference>
<dbReference type="InterPro" id="IPR014025">
    <property type="entry name" value="Glutaredoxin_subgr"/>
</dbReference>
<dbReference type="GO" id="GO:0034599">
    <property type="term" value="P:cellular response to oxidative stress"/>
    <property type="evidence" value="ECO:0007669"/>
    <property type="project" value="TreeGrafter"/>
</dbReference>
<dbReference type="Gene3D" id="3.40.30.10">
    <property type="entry name" value="Glutaredoxin"/>
    <property type="match status" value="1"/>
</dbReference>
<dbReference type="GO" id="GO:0005737">
    <property type="term" value="C:cytoplasm"/>
    <property type="evidence" value="ECO:0007669"/>
    <property type="project" value="TreeGrafter"/>
</dbReference>
<dbReference type="PROSITE" id="PS00195">
    <property type="entry name" value="GLUTAREDOXIN_1"/>
    <property type="match status" value="1"/>
</dbReference>
<keyword evidence="2" id="KW-0813">Transport</keyword>
<accession>G8YE80</accession>
<dbReference type="AlphaFoldDB" id="G8YE80"/>
<comment type="catalytic activity">
    <reaction evidence="6">
        <text>1-chloro-2,4-dinitrobenzene + glutathione = 2,4-dinitrophenyl-S-glutathione + chloride + H(+)</text>
        <dbReference type="Rhea" id="RHEA:51220"/>
        <dbReference type="ChEBI" id="CHEBI:15378"/>
        <dbReference type="ChEBI" id="CHEBI:17996"/>
        <dbReference type="ChEBI" id="CHEBI:34718"/>
        <dbReference type="ChEBI" id="CHEBI:57925"/>
        <dbReference type="ChEBI" id="CHEBI:133977"/>
        <dbReference type="EC" id="2.5.1.18"/>
    </reaction>
</comment>
<dbReference type="STRING" id="559304.G8YE80"/>
<dbReference type="OMA" id="YACYELD"/>
<dbReference type="InParanoid" id="G8YE80"/>
<evidence type="ECO:0000256" key="6">
    <source>
        <dbReference type="ARBA" id="ARBA00035808"/>
    </source>
</evidence>
<feature type="domain" description="Glutaredoxin" evidence="8">
    <location>
        <begin position="31"/>
        <end position="93"/>
    </location>
</feature>
<evidence type="ECO:0000256" key="3">
    <source>
        <dbReference type="ARBA" id="ARBA00022982"/>
    </source>
</evidence>
<evidence type="ECO:0000313" key="10">
    <source>
        <dbReference type="Proteomes" id="UP000005222"/>
    </source>
</evidence>
<keyword evidence="3" id="KW-0249">Electron transport</keyword>
<keyword evidence="4" id="KW-1015">Disulfide bond</keyword>
<dbReference type="SUPFAM" id="SSF52833">
    <property type="entry name" value="Thioredoxin-like"/>
    <property type="match status" value="1"/>
</dbReference>
<dbReference type="FunFam" id="3.40.30.10:FF:000026">
    <property type="entry name" value="Glutaredoxin 2"/>
    <property type="match status" value="1"/>
</dbReference>
<dbReference type="PRINTS" id="PR00160">
    <property type="entry name" value="GLUTAREDOXIN"/>
</dbReference>
<evidence type="ECO:0000256" key="4">
    <source>
        <dbReference type="ARBA" id="ARBA00023157"/>
    </source>
</evidence>
<evidence type="ECO:0000256" key="5">
    <source>
        <dbReference type="ARBA" id="ARBA00023284"/>
    </source>
</evidence>
<dbReference type="InterPro" id="IPR036249">
    <property type="entry name" value="Thioredoxin-like_sf"/>
</dbReference>
<sequence length="113" mass="12755">MFEFIKSWFQAEPVPESIKTEVKSLVDTNNIMVFSKSYCPYCQSTKSLLDKYSKNYKVVELDEVDNGSVMQRALQEMTGQRTVPNVFINKKHIGGNSDLQSLQAKGALASLIK</sequence>
<dbReference type="InterPro" id="IPR017937">
    <property type="entry name" value="Thioredoxin_CS"/>
</dbReference>
<evidence type="ECO:0000256" key="7">
    <source>
        <dbReference type="ARBA" id="ARBA00047960"/>
    </source>
</evidence>
<keyword evidence="5" id="KW-0676">Redox-active center</keyword>
<dbReference type="HOGENOM" id="CLU_026126_7_2_1"/>
<evidence type="ECO:0000313" key="9">
    <source>
        <dbReference type="EMBL" id="CCE81479.1"/>
    </source>
</evidence>
<dbReference type="eggNOG" id="KOG1752">
    <property type="taxonomic scope" value="Eukaryota"/>
</dbReference>
<dbReference type="Proteomes" id="UP000005222">
    <property type="component" value="Chromosome I"/>
</dbReference>
<dbReference type="Pfam" id="PF00462">
    <property type="entry name" value="Glutaredoxin"/>
    <property type="match status" value="1"/>
</dbReference>
<organism evidence="9 10">
    <name type="scientific">Pichia sorbitophila (strain ATCC MYA-4447 / BCRC 22081 / CBS 7064 / NBRC 10061 / NRRL Y-12695)</name>
    <name type="common">Hybrid yeast</name>
    <dbReference type="NCBI Taxonomy" id="559304"/>
    <lineage>
        <taxon>Eukaryota</taxon>
        <taxon>Fungi</taxon>
        <taxon>Dikarya</taxon>
        <taxon>Ascomycota</taxon>
        <taxon>Saccharomycotina</taxon>
        <taxon>Pichiomycetes</taxon>
        <taxon>Debaryomycetaceae</taxon>
        <taxon>Millerozyma</taxon>
    </lineage>
</organism>
<evidence type="ECO:0000256" key="2">
    <source>
        <dbReference type="ARBA" id="ARBA00022448"/>
    </source>
</evidence>
<protein>
    <submittedName>
        <fullName evidence="9">Piso0_002136 protein</fullName>
    </submittedName>
</protein>
<gene>
    <name evidence="9" type="primary">Piso0_002136</name>
    <name evidence="9" type="ORF">GNLVRS01_PISO0I03660g</name>
</gene>
<dbReference type="NCBIfam" id="TIGR02180">
    <property type="entry name" value="GRX_euk"/>
    <property type="match status" value="1"/>
</dbReference>
<dbReference type="GO" id="GO:0004602">
    <property type="term" value="F:glutathione peroxidase activity"/>
    <property type="evidence" value="ECO:0007669"/>
    <property type="project" value="UniProtKB-EC"/>
</dbReference>
<dbReference type="PROSITE" id="PS00194">
    <property type="entry name" value="THIOREDOXIN_1"/>
    <property type="match status" value="1"/>
</dbReference>
<dbReference type="EMBL" id="FO082051">
    <property type="protein sequence ID" value="CCE81479.1"/>
    <property type="molecule type" value="Genomic_DNA"/>
</dbReference>
<dbReference type="GO" id="GO:0015038">
    <property type="term" value="F:glutathione disulfide oxidoreductase activity"/>
    <property type="evidence" value="ECO:0007669"/>
    <property type="project" value="TreeGrafter"/>
</dbReference>
<proteinExistence type="predicted"/>
<evidence type="ECO:0000256" key="1">
    <source>
        <dbReference type="ARBA" id="ARBA00000217"/>
    </source>
</evidence>
<keyword evidence="10" id="KW-1185">Reference proteome</keyword>
<dbReference type="PROSITE" id="PS51354">
    <property type="entry name" value="GLUTAREDOXIN_2"/>
    <property type="match status" value="1"/>
</dbReference>
<comment type="catalytic activity">
    <reaction evidence="7">
        <text>RX + glutathione = an S-substituted glutathione + a halide anion + H(+)</text>
        <dbReference type="Rhea" id="RHEA:16437"/>
        <dbReference type="ChEBI" id="CHEBI:15378"/>
        <dbReference type="ChEBI" id="CHEBI:16042"/>
        <dbReference type="ChEBI" id="CHEBI:17792"/>
        <dbReference type="ChEBI" id="CHEBI:57925"/>
        <dbReference type="ChEBI" id="CHEBI:90779"/>
        <dbReference type="EC" id="2.5.1.18"/>
    </reaction>
</comment>
<dbReference type="GO" id="GO:0004364">
    <property type="term" value="F:glutathione transferase activity"/>
    <property type="evidence" value="ECO:0007669"/>
    <property type="project" value="UniProtKB-EC"/>
</dbReference>
<dbReference type="GO" id="GO:0005634">
    <property type="term" value="C:nucleus"/>
    <property type="evidence" value="ECO:0007669"/>
    <property type="project" value="TreeGrafter"/>
</dbReference>
<reference evidence="9 10" key="1">
    <citation type="journal article" date="2012" name="G3 (Bethesda)">
        <title>Pichia sorbitophila, an interspecies yeast hybrid reveals early steps of genome resolution following polyploidization.</title>
        <authorList>
            <person name="Leh Louis V."/>
            <person name="Despons L."/>
            <person name="Friedrich A."/>
            <person name="Martin T."/>
            <person name="Durrens P."/>
            <person name="Casaregola S."/>
            <person name="Neuveglise C."/>
            <person name="Fairhead C."/>
            <person name="Marck C."/>
            <person name="Cruz J.A."/>
            <person name="Straub M.L."/>
            <person name="Kugler V."/>
            <person name="Sacerdot C."/>
            <person name="Uzunov Z."/>
            <person name="Thierry A."/>
            <person name="Weiss S."/>
            <person name="Bleykasten C."/>
            <person name="De Montigny J."/>
            <person name="Jacques N."/>
            <person name="Jung P."/>
            <person name="Lemaire M."/>
            <person name="Mallet S."/>
            <person name="Morel G."/>
            <person name="Richard G.F."/>
            <person name="Sarkar A."/>
            <person name="Savel G."/>
            <person name="Schacherer J."/>
            <person name="Seret M.L."/>
            <person name="Talla E."/>
            <person name="Samson G."/>
            <person name="Jubin C."/>
            <person name="Poulain J."/>
            <person name="Vacherie B."/>
            <person name="Barbe V."/>
            <person name="Pelletier E."/>
            <person name="Sherman D.J."/>
            <person name="Westhof E."/>
            <person name="Weissenbach J."/>
            <person name="Baret P.V."/>
            <person name="Wincker P."/>
            <person name="Gaillardin C."/>
            <person name="Dujon B."/>
            <person name="Souciet J.L."/>
        </authorList>
    </citation>
    <scope>NUCLEOTIDE SEQUENCE [LARGE SCALE GENOMIC DNA]</scope>
    <source>
        <strain evidence="10">ATCC MYA-4447 / BCRC 22081 / CBS 7064 / NBRC 10061 / NRRL Y-12695</strain>
    </source>
</reference>
<name>G8YE80_PICSO</name>
<comment type="catalytic activity">
    <reaction evidence="1">
        <text>2 glutathione + H2O2 = glutathione disulfide + 2 H2O</text>
        <dbReference type="Rhea" id="RHEA:16833"/>
        <dbReference type="ChEBI" id="CHEBI:15377"/>
        <dbReference type="ChEBI" id="CHEBI:16240"/>
        <dbReference type="ChEBI" id="CHEBI:57925"/>
        <dbReference type="ChEBI" id="CHEBI:58297"/>
        <dbReference type="EC" id="1.11.1.9"/>
    </reaction>
</comment>
<dbReference type="CDD" id="cd03419">
    <property type="entry name" value="GRX_GRXh_1_2_like"/>
    <property type="match status" value="1"/>
</dbReference>
<dbReference type="PANTHER" id="PTHR45694:SF18">
    <property type="entry name" value="GLUTAREDOXIN-1-RELATED"/>
    <property type="match status" value="1"/>
</dbReference>
<evidence type="ECO:0000259" key="8">
    <source>
        <dbReference type="Pfam" id="PF00462"/>
    </source>
</evidence>
<dbReference type="OrthoDB" id="418495at2759"/>
<dbReference type="PANTHER" id="PTHR45694">
    <property type="entry name" value="GLUTAREDOXIN 2"/>
    <property type="match status" value="1"/>
</dbReference>
<dbReference type="InterPro" id="IPR011899">
    <property type="entry name" value="Glutaredoxin_euk/vir"/>
</dbReference>
<dbReference type="InterPro" id="IPR011767">
    <property type="entry name" value="GLR_AS"/>
</dbReference>